<gene>
    <name evidence="6" type="ordered locus">Deima_0138</name>
</gene>
<feature type="domain" description="HTH lysR-type" evidence="5">
    <location>
        <begin position="1"/>
        <end position="58"/>
    </location>
</feature>
<dbReference type="OrthoDB" id="8437302at2"/>
<dbReference type="HOGENOM" id="CLU_039613_6_4_0"/>
<evidence type="ECO:0000256" key="2">
    <source>
        <dbReference type="ARBA" id="ARBA00023015"/>
    </source>
</evidence>
<dbReference type="RefSeq" id="WP_013555307.1">
    <property type="nucleotide sequence ID" value="NC_014958.1"/>
</dbReference>
<dbReference type="PANTHER" id="PTHR30346:SF17">
    <property type="entry name" value="LYSR FAMILY TRANSCRIPTIONAL REGULATOR"/>
    <property type="match status" value="1"/>
</dbReference>
<dbReference type="Gene3D" id="3.40.190.10">
    <property type="entry name" value="Periplasmic binding protein-like II"/>
    <property type="match status" value="2"/>
</dbReference>
<dbReference type="SUPFAM" id="SSF53850">
    <property type="entry name" value="Periplasmic binding protein-like II"/>
    <property type="match status" value="1"/>
</dbReference>
<dbReference type="InterPro" id="IPR000847">
    <property type="entry name" value="LysR_HTH_N"/>
</dbReference>
<keyword evidence="4" id="KW-0804">Transcription</keyword>
<dbReference type="FunFam" id="1.10.10.10:FF:000001">
    <property type="entry name" value="LysR family transcriptional regulator"/>
    <property type="match status" value="1"/>
</dbReference>
<reference evidence="7" key="2">
    <citation type="submission" date="2011-01" db="EMBL/GenBank/DDBJ databases">
        <title>The complete genome of Deinococcus maricopensis DSM 21211.</title>
        <authorList>
            <consortium name="US DOE Joint Genome Institute (JGI-PGF)"/>
            <person name="Lucas S."/>
            <person name="Copeland A."/>
            <person name="Lapidus A."/>
            <person name="Goodwin L."/>
            <person name="Pitluck S."/>
            <person name="Kyrpides N."/>
            <person name="Mavromatis K."/>
            <person name="Pagani I."/>
            <person name="Ivanova N."/>
            <person name="Ovchinnikova G."/>
            <person name="Zeytun A."/>
            <person name="Detter J.C."/>
            <person name="Han C."/>
            <person name="Land M."/>
            <person name="Hauser L."/>
            <person name="Markowitz V."/>
            <person name="Cheng J.-F."/>
            <person name="Hugenholtz P."/>
            <person name="Woyke T."/>
            <person name="Wu D."/>
            <person name="Pukall R."/>
            <person name="Gehrich-Schroeter G."/>
            <person name="Brambilla E."/>
            <person name="Klenk H.-P."/>
            <person name="Eisen J.A."/>
        </authorList>
    </citation>
    <scope>NUCLEOTIDE SEQUENCE [LARGE SCALE GENOMIC DNA]</scope>
    <source>
        <strain evidence="7">DSM 21211 / LMG 22137 / NRRL B-23946 / LB-34</strain>
    </source>
</reference>
<dbReference type="AlphaFoldDB" id="E8U3D1"/>
<dbReference type="GO" id="GO:0032993">
    <property type="term" value="C:protein-DNA complex"/>
    <property type="evidence" value="ECO:0007669"/>
    <property type="project" value="TreeGrafter"/>
</dbReference>
<sequence length="289" mass="30690">MEFRHLRVFLAVADELHFGRAAARLGMAQQHVGRAVRQLEAHIGTPLFERTSRRVALTPAGHALRTDAARLLADADRAVDTARRTAAGEAGDLRVAYVGAAQTRLMPALTRAFRAAHPRVHLHLREMCTADQARALADGTLDVGLAVLPVTHAALRVRALHQEPLVAALPEDHALAQAPQVSVAALARETLITCTPHGTTFLSEQVAHLCRTHGVTPRLVQAAGSDQALIGLVAAGMGVALVTRAQANAAQVGVRFVPFEQDVHLPLGALMRAHGAAPTAQAFWALLPS</sequence>
<comment type="similarity">
    <text evidence="1">Belongs to the LysR transcriptional regulatory family.</text>
</comment>
<name>E8U3D1_DEIML</name>
<accession>E8U3D1</accession>
<dbReference type="GO" id="GO:0003677">
    <property type="term" value="F:DNA binding"/>
    <property type="evidence" value="ECO:0007669"/>
    <property type="project" value="UniProtKB-KW"/>
</dbReference>
<evidence type="ECO:0000313" key="7">
    <source>
        <dbReference type="Proteomes" id="UP000008635"/>
    </source>
</evidence>
<evidence type="ECO:0000256" key="3">
    <source>
        <dbReference type="ARBA" id="ARBA00023125"/>
    </source>
</evidence>
<dbReference type="Pfam" id="PF00126">
    <property type="entry name" value="HTH_1"/>
    <property type="match status" value="1"/>
</dbReference>
<dbReference type="PROSITE" id="PS50931">
    <property type="entry name" value="HTH_LYSR"/>
    <property type="match status" value="1"/>
</dbReference>
<dbReference type="Pfam" id="PF03466">
    <property type="entry name" value="LysR_substrate"/>
    <property type="match status" value="1"/>
</dbReference>
<dbReference type="PANTHER" id="PTHR30346">
    <property type="entry name" value="TRANSCRIPTIONAL DUAL REGULATOR HCAR-RELATED"/>
    <property type="match status" value="1"/>
</dbReference>
<dbReference type="InterPro" id="IPR036390">
    <property type="entry name" value="WH_DNA-bd_sf"/>
</dbReference>
<dbReference type="CDD" id="cd08414">
    <property type="entry name" value="PBP2_LTTR_aromatics_like"/>
    <property type="match status" value="1"/>
</dbReference>
<protein>
    <submittedName>
        <fullName evidence="6">Transcriptional regulator, LysR family</fullName>
    </submittedName>
</protein>
<evidence type="ECO:0000256" key="4">
    <source>
        <dbReference type="ARBA" id="ARBA00023163"/>
    </source>
</evidence>
<dbReference type="KEGG" id="dmr:Deima_0138"/>
<keyword evidence="3" id="KW-0238">DNA-binding</keyword>
<evidence type="ECO:0000259" key="5">
    <source>
        <dbReference type="PROSITE" id="PS50931"/>
    </source>
</evidence>
<dbReference type="GO" id="GO:0003700">
    <property type="term" value="F:DNA-binding transcription factor activity"/>
    <property type="evidence" value="ECO:0007669"/>
    <property type="project" value="InterPro"/>
</dbReference>
<dbReference type="STRING" id="709986.Deima_0138"/>
<dbReference type="PRINTS" id="PR00039">
    <property type="entry name" value="HTHLYSR"/>
</dbReference>
<dbReference type="EMBL" id="CP002454">
    <property type="protein sequence ID" value="ADV65802.1"/>
    <property type="molecule type" value="Genomic_DNA"/>
</dbReference>
<evidence type="ECO:0000313" key="6">
    <source>
        <dbReference type="EMBL" id="ADV65802.1"/>
    </source>
</evidence>
<keyword evidence="7" id="KW-1185">Reference proteome</keyword>
<proteinExistence type="inferred from homology"/>
<dbReference type="InterPro" id="IPR036388">
    <property type="entry name" value="WH-like_DNA-bd_sf"/>
</dbReference>
<keyword evidence="2" id="KW-0805">Transcription regulation</keyword>
<evidence type="ECO:0000256" key="1">
    <source>
        <dbReference type="ARBA" id="ARBA00009437"/>
    </source>
</evidence>
<dbReference type="InterPro" id="IPR005119">
    <property type="entry name" value="LysR_subst-bd"/>
</dbReference>
<organism evidence="6 7">
    <name type="scientific">Deinococcus maricopensis (strain DSM 21211 / LMG 22137 / NRRL B-23946 / LB-34)</name>
    <dbReference type="NCBI Taxonomy" id="709986"/>
    <lineage>
        <taxon>Bacteria</taxon>
        <taxon>Thermotogati</taxon>
        <taxon>Deinococcota</taxon>
        <taxon>Deinococci</taxon>
        <taxon>Deinococcales</taxon>
        <taxon>Deinococcaceae</taxon>
        <taxon>Deinococcus</taxon>
    </lineage>
</organism>
<dbReference type="Proteomes" id="UP000008635">
    <property type="component" value="Chromosome"/>
</dbReference>
<dbReference type="SUPFAM" id="SSF46785">
    <property type="entry name" value="Winged helix' DNA-binding domain"/>
    <property type="match status" value="1"/>
</dbReference>
<reference evidence="6 7" key="1">
    <citation type="journal article" date="2011" name="Stand. Genomic Sci.">
        <title>Complete genome sequence of Deinococcus maricopensis type strain (LB-34).</title>
        <authorList>
            <person name="Pukall R."/>
            <person name="Zeytun A."/>
            <person name="Lucas S."/>
            <person name="Lapidus A."/>
            <person name="Hammon N."/>
            <person name="Deshpande S."/>
            <person name="Nolan M."/>
            <person name="Cheng J.F."/>
            <person name="Pitluck S."/>
            <person name="Liolios K."/>
            <person name="Pagani I."/>
            <person name="Mikhailova N."/>
            <person name="Ivanova N."/>
            <person name="Mavromatis K."/>
            <person name="Pati A."/>
            <person name="Tapia R."/>
            <person name="Han C."/>
            <person name="Goodwin L."/>
            <person name="Chen A."/>
            <person name="Palaniappan K."/>
            <person name="Land M."/>
            <person name="Hauser L."/>
            <person name="Chang Y.J."/>
            <person name="Jeffries C.D."/>
            <person name="Brambilla E.M."/>
            <person name="Rohde M."/>
            <person name="Goker M."/>
            <person name="Detter J.C."/>
            <person name="Woyke T."/>
            <person name="Bristow J."/>
            <person name="Eisen J.A."/>
            <person name="Markowitz V."/>
            <person name="Hugenholtz P."/>
            <person name="Kyrpides N.C."/>
            <person name="Klenk H.P."/>
        </authorList>
    </citation>
    <scope>NUCLEOTIDE SEQUENCE [LARGE SCALE GENOMIC DNA]</scope>
    <source>
        <strain evidence="7">DSM 21211 / LMG 22137 / NRRL B-23946 / LB-34</strain>
    </source>
</reference>
<dbReference type="Gene3D" id="1.10.10.10">
    <property type="entry name" value="Winged helix-like DNA-binding domain superfamily/Winged helix DNA-binding domain"/>
    <property type="match status" value="1"/>
</dbReference>
<dbReference type="eggNOG" id="COG0583">
    <property type="taxonomic scope" value="Bacteria"/>
</dbReference>